<reference evidence="2 3" key="1">
    <citation type="journal article" date="2017" name="Nature">
        <title>The Apostasia genome and the evolution of orchids.</title>
        <authorList>
            <person name="Zhang G.Q."/>
            <person name="Liu K.W."/>
            <person name="Li Z."/>
            <person name="Lohaus R."/>
            <person name="Hsiao Y.Y."/>
            <person name="Niu S.C."/>
            <person name="Wang J.Y."/>
            <person name="Lin Y.C."/>
            <person name="Xu Q."/>
            <person name="Chen L.J."/>
            <person name="Yoshida K."/>
            <person name="Fujiwara S."/>
            <person name="Wang Z.W."/>
            <person name="Zhang Y.Q."/>
            <person name="Mitsuda N."/>
            <person name="Wang M."/>
            <person name="Liu G.H."/>
            <person name="Pecoraro L."/>
            <person name="Huang H.X."/>
            <person name="Xiao X.J."/>
            <person name="Lin M."/>
            <person name="Wu X.Y."/>
            <person name="Wu W.L."/>
            <person name="Chen Y.Y."/>
            <person name="Chang S.B."/>
            <person name="Sakamoto S."/>
            <person name="Ohme-Takagi M."/>
            <person name="Yagi M."/>
            <person name="Zeng S.J."/>
            <person name="Shen C.Y."/>
            <person name="Yeh C.M."/>
            <person name="Luo Y.B."/>
            <person name="Tsai W.C."/>
            <person name="Van de Peer Y."/>
            <person name="Liu Z.J."/>
        </authorList>
    </citation>
    <scope>NUCLEOTIDE SEQUENCE [LARGE SCALE GENOMIC DNA]</scope>
    <source>
        <strain evidence="3">cv. Shenzhen</strain>
        <tissue evidence="2">Stem</tissue>
    </source>
</reference>
<dbReference type="PROSITE" id="PS50879">
    <property type="entry name" value="RNASE_H_1"/>
    <property type="match status" value="1"/>
</dbReference>
<dbReference type="SUPFAM" id="SSF53098">
    <property type="entry name" value="Ribonuclease H-like"/>
    <property type="match status" value="1"/>
</dbReference>
<evidence type="ECO:0000259" key="1">
    <source>
        <dbReference type="PROSITE" id="PS50879"/>
    </source>
</evidence>
<evidence type="ECO:0000313" key="3">
    <source>
        <dbReference type="Proteomes" id="UP000236161"/>
    </source>
</evidence>
<dbReference type="AlphaFoldDB" id="A0A2I0B9Q9"/>
<accession>A0A2I0B9Q9</accession>
<organism evidence="2 3">
    <name type="scientific">Apostasia shenzhenica</name>
    <dbReference type="NCBI Taxonomy" id="1088818"/>
    <lineage>
        <taxon>Eukaryota</taxon>
        <taxon>Viridiplantae</taxon>
        <taxon>Streptophyta</taxon>
        <taxon>Embryophyta</taxon>
        <taxon>Tracheophyta</taxon>
        <taxon>Spermatophyta</taxon>
        <taxon>Magnoliopsida</taxon>
        <taxon>Liliopsida</taxon>
        <taxon>Asparagales</taxon>
        <taxon>Orchidaceae</taxon>
        <taxon>Apostasioideae</taxon>
        <taxon>Apostasia</taxon>
    </lineage>
</organism>
<gene>
    <name evidence="2" type="ORF">AXF42_Ash007278</name>
</gene>
<dbReference type="GO" id="GO:0003676">
    <property type="term" value="F:nucleic acid binding"/>
    <property type="evidence" value="ECO:0007669"/>
    <property type="project" value="InterPro"/>
</dbReference>
<proteinExistence type="predicted"/>
<dbReference type="PANTHER" id="PTHR48475:SF2">
    <property type="entry name" value="RIBONUCLEASE H"/>
    <property type="match status" value="1"/>
</dbReference>
<dbReference type="Proteomes" id="UP000236161">
    <property type="component" value="Unassembled WGS sequence"/>
</dbReference>
<evidence type="ECO:0000313" key="2">
    <source>
        <dbReference type="EMBL" id="PKA64533.1"/>
    </source>
</evidence>
<dbReference type="InterPro" id="IPR002156">
    <property type="entry name" value="RNaseH_domain"/>
</dbReference>
<dbReference type="PANTHER" id="PTHR48475">
    <property type="entry name" value="RIBONUCLEASE H"/>
    <property type="match status" value="1"/>
</dbReference>
<dbReference type="Gene3D" id="3.30.420.10">
    <property type="entry name" value="Ribonuclease H-like superfamily/Ribonuclease H"/>
    <property type="match status" value="1"/>
</dbReference>
<dbReference type="OrthoDB" id="782197at2759"/>
<dbReference type="Pfam" id="PF13456">
    <property type="entry name" value="RVT_3"/>
    <property type="match status" value="1"/>
</dbReference>
<protein>
    <recommendedName>
        <fullName evidence="1">RNase H type-1 domain-containing protein</fullName>
    </recommendedName>
</protein>
<feature type="domain" description="RNase H type-1" evidence="1">
    <location>
        <begin position="62"/>
        <end position="191"/>
    </location>
</feature>
<dbReference type="InterPro" id="IPR012337">
    <property type="entry name" value="RNaseH-like_sf"/>
</dbReference>
<dbReference type="CDD" id="cd09279">
    <property type="entry name" value="RNase_HI_like"/>
    <property type="match status" value="1"/>
</dbReference>
<sequence>MTNQPLWSILHFPEISGRLQKWAVKLSEFDIDFLPRTATKSQALADFVAELTTAEQPELSEKPQPWILHVDVASGERIQGIDVILTSPWGIRLQRSRKIHFPVTNNQAKYEALIAGPKFAKGLGARHLHVYSDSKLMVNQLTGSYQIKDEVLKRYFQLAKTLLQHFAQAFLFHILREMNSLADELAKEERAGAMNILLPAFEDPEVFDIDSCPGSWMDEIQHYLQTGELPNDRHKARRLRVRTARYTISHGQLFRRCYSSPLAKCIREEDSRTILE</sequence>
<dbReference type="GO" id="GO:0004523">
    <property type="term" value="F:RNA-DNA hybrid ribonuclease activity"/>
    <property type="evidence" value="ECO:0007669"/>
    <property type="project" value="InterPro"/>
</dbReference>
<name>A0A2I0B9Q9_9ASPA</name>
<keyword evidence="3" id="KW-1185">Reference proteome</keyword>
<dbReference type="EMBL" id="KZ451903">
    <property type="protein sequence ID" value="PKA64533.1"/>
    <property type="molecule type" value="Genomic_DNA"/>
</dbReference>
<dbReference type="InterPro" id="IPR036397">
    <property type="entry name" value="RNaseH_sf"/>
</dbReference>